<comment type="catalytic activity">
    <reaction evidence="14 15">
        <text>ATP + H2O = ADP + phosphate + H(+)</text>
        <dbReference type="Rhea" id="RHEA:13065"/>
        <dbReference type="ChEBI" id="CHEBI:15377"/>
        <dbReference type="ChEBI" id="CHEBI:15378"/>
        <dbReference type="ChEBI" id="CHEBI:30616"/>
        <dbReference type="ChEBI" id="CHEBI:43474"/>
        <dbReference type="ChEBI" id="CHEBI:456216"/>
        <dbReference type="EC" id="5.6.2.4"/>
    </reaction>
</comment>
<dbReference type="Pfam" id="PF00270">
    <property type="entry name" value="DEAD"/>
    <property type="match status" value="1"/>
</dbReference>
<evidence type="ECO:0000256" key="9">
    <source>
        <dbReference type="ARBA" id="ARBA00023172"/>
    </source>
</evidence>
<keyword evidence="5 15" id="KW-0378">Hydrolase</keyword>
<dbReference type="Proteomes" id="UP000537718">
    <property type="component" value="Unassembled WGS sequence"/>
</dbReference>
<dbReference type="CDD" id="cd17992">
    <property type="entry name" value="DEXHc_RecG"/>
    <property type="match status" value="1"/>
</dbReference>
<keyword evidence="7 15" id="KW-0067">ATP-binding</keyword>
<protein>
    <recommendedName>
        <fullName evidence="2 15">ATP-dependent DNA helicase RecG</fullName>
        <ecNumber evidence="13 15">5.6.2.4</ecNumber>
    </recommendedName>
</protein>
<evidence type="ECO:0000256" key="12">
    <source>
        <dbReference type="ARBA" id="ARBA00034617"/>
    </source>
</evidence>
<keyword evidence="9 15" id="KW-0233">DNA recombination</keyword>
<dbReference type="SMART" id="SM00490">
    <property type="entry name" value="HELICc"/>
    <property type="match status" value="1"/>
</dbReference>
<dbReference type="PROSITE" id="PS51192">
    <property type="entry name" value="HELICASE_ATP_BIND_1"/>
    <property type="match status" value="1"/>
</dbReference>
<dbReference type="InterPro" id="IPR004609">
    <property type="entry name" value="ATP-dep_DNA_helicase_RecG"/>
</dbReference>
<dbReference type="PROSITE" id="PS51194">
    <property type="entry name" value="HELICASE_CTER"/>
    <property type="match status" value="1"/>
</dbReference>
<proteinExistence type="inferred from homology"/>
<dbReference type="GO" id="GO:0016787">
    <property type="term" value="F:hydrolase activity"/>
    <property type="evidence" value="ECO:0007669"/>
    <property type="project" value="UniProtKB-KW"/>
</dbReference>
<dbReference type="InterPro" id="IPR047112">
    <property type="entry name" value="RecG/Mfd"/>
</dbReference>
<dbReference type="SMART" id="SM00487">
    <property type="entry name" value="DEXDc"/>
    <property type="match status" value="1"/>
</dbReference>
<feature type="domain" description="Helicase ATP-binding" evidence="16">
    <location>
        <begin position="286"/>
        <end position="448"/>
    </location>
</feature>
<dbReference type="InterPro" id="IPR014001">
    <property type="entry name" value="Helicase_ATP-bd"/>
</dbReference>
<dbReference type="PANTHER" id="PTHR47964:SF1">
    <property type="entry name" value="ATP-DEPENDENT DNA HELICASE HOMOLOG RECG, CHLOROPLASTIC"/>
    <property type="match status" value="1"/>
</dbReference>
<evidence type="ECO:0000256" key="15">
    <source>
        <dbReference type="RuleBase" id="RU363016"/>
    </source>
</evidence>
<evidence type="ECO:0000259" key="17">
    <source>
        <dbReference type="PROSITE" id="PS51194"/>
    </source>
</evidence>
<dbReference type="InterPro" id="IPR012340">
    <property type="entry name" value="NA-bd_OB-fold"/>
</dbReference>
<dbReference type="GO" id="GO:0006281">
    <property type="term" value="P:DNA repair"/>
    <property type="evidence" value="ECO:0007669"/>
    <property type="project" value="UniProtKB-UniRule"/>
</dbReference>
<evidence type="ECO:0000256" key="8">
    <source>
        <dbReference type="ARBA" id="ARBA00023125"/>
    </source>
</evidence>
<dbReference type="GO" id="GO:0043138">
    <property type="term" value="F:3'-5' DNA helicase activity"/>
    <property type="evidence" value="ECO:0007669"/>
    <property type="project" value="UniProtKB-EC"/>
</dbReference>
<dbReference type="InterPro" id="IPR027417">
    <property type="entry name" value="P-loop_NTPase"/>
</dbReference>
<evidence type="ECO:0000256" key="13">
    <source>
        <dbReference type="ARBA" id="ARBA00034808"/>
    </source>
</evidence>
<dbReference type="SUPFAM" id="SSF50249">
    <property type="entry name" value="Nucleic acid-binding proteins"/>
    <property type="match status" value="1"/>
</dbReference>
<dbReference type="GO" id="GO:0006310">
    <property type="term" value="P:DNA recombination"/>
    <property type="evidence" value="ECO:0007669"/>
    <property type="project" value="UniProtKB-UniRule"/>
</dbReference>
<dbReference type="GO" id="GO:0003677">
    <property type="term" value="F:DNA binding"/>
    <property type="evidence" value="ECO:0007669"/>
    <property type="project" value="UniProtKB-KW"/>
</dbReference>
<keyword evidence="3 15" id="KW-0547">Nucleotide-binding</keyword>
<evidence type="ECO:0000256" key="10">
    <source>
        <dbReference type="ARBA" id="ARBA00023204"/>
    </source>
</evidence>
<dbReference type="AlphaFoldDB" id="A0A7W8YR51"/>
<accession>A0A7W8YR51</accession>
<dbReference type="InterPro" id="IPR011545">
    <property type="entry name" value="DEAD/DEAH_box_helicase_dom"/>
</dbReference>
<evidence type="ECO:0000256" key="5">
    <source>
        <dbReference type="ARBA" id="ARBA00022801"/>
    </source>
</evidence>
<dbReference type="InterPro" id="IPR045562">
    <property type="entry name" value="RecG_dom3_C"/>
</dbReference>
<keyword evidence="11" id="KW-0413">Isomerase</keyword>
<comment type="function">
    <text evidence="15">Plays a critical role in recombination and DNA repair. Helps process Holliday junction intermediates to mature products by catalyzing branch migration. Has replication fork regression activity, unwinds stalled or blocked replication forks to make a HJ that can be resolved. Has a DNA unwinding activity characteristic of a DNA helicase with 3'-5' polarity.</text>
</comment>
<evidence type="ECO:0000256" key="1">
    <source>
        <dbReference type="ARBA" id="ARBA00007504"/>
    </source>
</evidence>
<evidence type="ECO:0000256" key="2">
    <source>
        <dbReference type="ARBA" id="ARBA00017846"/>
    </source>
</evidence>
<dbReference type="Pfam" id="PF00271">
    <property type="entry name" value="Helicase_C"/>
    <property type="match status" value="1"/>
</dbReference>
<comment type="caution">
    <text evidence="18">The sequence shown here is derived from an EMBL/GenBank/DDBJ whole genome shotgun (WGS) entry which is preliminary data.</text>
</comment>
<dbReference type="NCBIfam" id="TIGR00643">
    <property type="entry name" value="recG"/>
    <property type="match status" value="1"/>
</dbReference>
<keyword evidence="6 15" id="KW-0347">Helicase</keyword>
<dbReference type="EC" id="5.6.2.4" evidence="13 15"/>
<evidence type="ECO:0000256" key="6">
    <source>
        <dbReference type="ARBA" id="ARBA00022806"/>
    </source>
</evidence>
<evidence type="ECO:0000256" key="4">
    <source>
        <dbReference type="ARBA" id="ARBA00022763"/>
    </source>
</evidence>
<evidence type="ECO:0000256" key="7">
    <source>
        <dbReference type="ARBA" id="ARBA00022840"/>
    </source>
</evidence>
<dbReference type="InterPro" id="IPR033454">
    <property type="entry name" value="RecG_wedge"/>
</dbReference>
<dbReference type="NCBIfam" id="NF008165">
    <property type="entry name" value="PRK10917.1-3"/>
    <property type="match status" value="1"/>
</dbReference>
<dbReference type="PANTHER" id="PTHR47964">
    <property type="entry name" value="ATP-DEPENDENT DNA HELICASE HOMOLOG RECG, CHLOROPLASTIC"/>
    <property type="match status" value="1"/>
</dbReference>
<dbReference type="InterPro" id="IPR001650">
    <property type="entry name" value="Helicase_C-like"/>
</dbReference>
<dbReference type="NCBIfam" id="NF008168">
    <property type="entry name" value="PRK10917.2-2"/>
    <property type="match status" value="1"/>
</dbReference>
<dbReference type="EMBL" id="JACHCF010000002">
    <property type="protein sequence ID" value="MBB5620240.1"/>
    <property type="molecule type" value="Genomic_DNA"/>
</dbReference>
<dbReference type="Gene3D" id="3.40.50.300">
    <property type="entry name" value="P-loop containing nucleotide triphosphate hydrolases"/>
    <property type="match status" value="2"/>
</dbReference>
<evidence type="ECO:0000313" key="18">
    <source>
        <dbReference type="EMBL" id="MBB5620240.1"/>
    </source>
</evidence>
<name>A0A7W8YR51_9SPHI</name>
<reference evidence="18 19" key="1">
    <citation type="submission" date="2020-08" db="EMBL/GenBank/DDBJ databases">
        <title>Genomic Encyclopedia of Type Strains, Phase IV (KMG-V): Genome sequencing to study the core and pangenomes of soil and plant-associated prokaryotes.</title>
        <authorList>
            <person name="Whitman W."/>
        </authorList>
    </citation>
    <scope>NUCLEOTIDE SEQUENCE [LARGE SCALE GENOMIC DNA]</scope>
    <source>
        <strain evidence="18 19">MP7CTX6</strain>
    </source>
</reference>
<dbReference type="CDD" id="cd04488">
    <property type="entry name" value="RecG_wedge_OBF"/>
    <property type="match status" value="1"/>
</dbReference>
<gene>
    <name evidence="18" type="ORF">HDE69_001278</name>
</gene>
<dbReference type="RefSeq" id="WP_183866252.1">
    <property type="nucleotide sequence ID" value="NZ_JACHCF010000002.1"/>
</dbReference>
<evidence type="ECO:0000256" key="11">
    <source>
        <dbReference type="ARBA" id="ARBA00023235"/>
    </source>
</evidence>
<dbReference type="GO" id="GO:0005524">
    <property type="term" value="F:ATP binding"/>
    <property type="evidence" value="ECO:0007669"/>
    <property type="project" value="UniProtKB-KW"/>
</dbReference>
<evidence type="ECO:0000256" key="3">
    <source>
        <dbReference type="ARBA" id="ARBA00022741"/>
    </source>
</evidence>
<evidence type="ECO:0000259" key="16">
    <source>
        <dbReference type="PROSITE" id="PS51192"/>
    </source>
</evidence>
<feature type="domain" description="Helicase C-terminal" evidence="17">
    <location>
        <begin position="467"/>
        <end position="634"/>
    </location>
</feature>
<dbReference type="Pfam" id="PF17191">
    <property type="entry name" value="RecG_wedge"/>
    <property type="match status" value="1"/>
</dbReference>
<keyword evidence="4 15" id="KW-0227">DNA damage</keyword>
<dbReference type="Gene3D" id="2.40.50.140">
    <property type="entry name" value="Nucleic acid-binding proteins"/>
    <property type="match status" value="1"/>
</dbReference>
<comment type="catalytic activity">
    <reaction evidence="12 15">
        <text>Couples ATP hydrolysis with the unwinding of duplex DNA by translocating in the 3'-5' direction.</text>
        <dbReference type="EC" id="5.6.2.4"/>
    </reaction>
</comment>
<keyword evidence="8" id="KW-0238">DNA-binding</keyword>
<sequence length="701" mass="80017">MFASDLDTTIEFLKGVGPKRAEILQKELGIYTYADLLGCYPFRYIDRTRFYKINELDADLPYVQILGRITGKETIGEKHKKRIIARLTDETGTIELVWFQSLKWVDENVMRGKVYIAFGKPTVFNGSYSISHPEMENYPRPATLTGNLTLQPVYNSTEKLKKFSLDSKGIQKMQALVIEQCLQEIRETIPAYILDKYRMINRKEALLNIHFPKDTTALQNAQRRLKFEELFFIQLQLLSNKQFRELKFKGHLFSTVGERVNTFYKDILPFELTGAQKRVIKEIRLDTQRGIQMNRLVQGDVGSGKTVVALMSMLLANDNGYQACMMAPTEILARQHYHSISSLLDGRLIKVDILTGNTTKKQRVLLHEQLEAGEIDILVGTHALIEDKVVFKNLGLVVIDEQHRFGVEQRAKLWRKNSTPPHILVMTATPIPRTLAMTLYGDLDVSMIDELPAGRKPIETKHLVEGQRLRMFGFMKTEIAKGRQVYVVYPLIKESEKLDLLHLEAGIEQMRYQFPLPDFQISIVHGQMPNKDKQYEMQRFIDGQTQIMVATTVIEVGVNVPNASVMIIENAERFGLSQLHQLRGRVGRGAEQSFCILMSGEKLSREGRKRLETMVMTNNGFEISEIDLELRGPGDLSGTMQSGVLDLKLADLVKDQQILHEARNTVIEVFQQDPTLSLPENALLKRFVDKKSRGIALDKIS</sequence>
<evidence type="ECO:0000256" key="14">
    <source>
        <dbReference type="ARBA" id="ARBA00048988"/>
    </source>
</evidence>
<evidence type="ECO:0000313" key="19">
    <source>
        <dbReference type="Proteomes" id="UP000537718"/>
    </source>
</evidence>
<dbReference type="SUPFAM" id="SSF52540">
    <property type="entry name" value="P-loop containing nucleoside triphosphate hydrolases"/>
    <property type="match status" value="2"/>
</dbReference>
<dbReference type="Pfam" id="PF19833">
    <property type="entry name" value="RecG_dom3_C"/>
    <property type="match status" value="1"/>
</dbReference>
<keyword evidence="10 15" id="KW-0234">DNA repair</keyword>
<comment type="similarity">
    <text evidence="1 15">Belongs to the helicase family. RecG subfamily.</text>
</comment>
<organism evidence="18 19">
    <name type="scientific">Pedobacter cryoconitis</name>
    <dbReference type="NCBI Taxonomy" id="188932"/>
    <lineage>
        <taxon>Bacteria</taxon>
        <taxon>Pseudomonadati</taxon>
        <taxon>Bacteroidota</taxon>
        <taxon>Sphingobacteriia</taxon>
        <taxon>Sphingobacteriales</taxon>
        <taxon>Sphingobacteriaceae</taxon>
        <taxon>Pedobacter</taxon>
    </lineage>
</organism>